<dbReference type="PANTHER" id="PTHR35010">
    <property type="entry name" value="BLL4672 PROTEIN-RELATED"/>
    <property type="match status" value="1"/>
</dbReference>
<organism evidence="1 2">
    <name type="scientific">Nocardia beijingensis</name>
    <dbReference type="NCBI Taxonomy" id="95162"/>
    <lineage>
        <taxon>Bacteria</taxon>
        <taxon>Bacillati</taxon>
        <taxon>Actinomycetota</taxon>
        <taxon>Actinomycetes</taxon>
        <taxon>Mycobacteriales</taxon>
        <taxon>Nocardiaceae</taxon>
        <taxon>Nocardia</taxon>
    </lineage>
</organism>
<evidence type="ECO:0000313" key="1">
    <source>
        <dbReference type="EMBL" id="MFI2319143.1"/>
    </source>
</evidence>
<reference evidence="1 2" key="1">
    <citation type="submission" date="2024-10" db="EMBL/GenBank/DDBJ databases">
        <title>The Natural Products Discovery Center: Release of the First 8490 Sequenced Strains for Exploring Actinobacteria Biosynthetic Diversity.</title>
        <authorList>
            <person name="Kalkreuter E."/>
            <person name="Kautsar S.A."/>
            <person name="Yang D."/>
            <person name="Bader C.D."/>
            <person name="Teijaro C.N."/>
            <person name="Fluegel L."/>
            <person name="Davis C.M."/>
            <person name="Simpson J.R."/>
            <person name="Lauterbach L."/>
            <person name="Steele A.D."/>
            <person name="Gui C."/>
            <person name="Meng S."/>
            <person name="Li G."/>
            <person name="Viehrig K."/>
            <person name="Ye F."/>
            <person name="Su P."/>
            <person name="Kiefer A.F."/>
            <person name="Nichols A."/>
            <person name="Cepeda A.J."/>
            <person name="Yan W."/>
            <person name="Fan B."/>
            <person name="Jiang Y."/>
            <person name="Adhikari A."/>
            <person name="Zheng C.-J."/>
            <person name="Schuster L."/>
            <person name="Cowan T.M."/>
            <person name="Smanski M.J."/>
            <person name="Chevrette M.G."/>
            <person name="De Carvalho L.P.S."/>
            <person name="Shen B."/>
        </authorList>
    </citation>
    <scope>NUCLEOTIDE SEQUENCE [LARGE SCALE GENOMIC DNA]</scope>
    <source>
        <strain evidence="1 2">NPDC019626</strain>
    </source>
</reference>
<dbReference type="Proteomes" id="UP001611450">
    <property type="component" value="Unassembled WGS sequence"/>
</dbReference>
<protein>
    <submittedName>
        <fullName evidence="1">Uncharacterized protein</fullName>
    </submittedName>
</protein>
<comment type="caution">
    <text evidence="1">The sequence shown here is derived from an EMBL/GenBank/DDBJ whole genome shotgun (WGS) entry which is preliminary data.</text>
</comment>
<gene>
    <name evidence="1" type="ORF">ACH47G_01520</name>
</gene>
<dbReference type="PANTHER" id="PTHR35010:SF2">
    <property type="entry name" value="BLL4672 PROTEIN"/>
    <property type="match status" value="1"/>
</dbReference>
<dbReference type="RefSeq" id="WP_396946000.1">
    <property type="nucleotide sequence ID" value="NZ_JBIRXV010000001.1"/>
</dbReference>
<evidence type="ECO:0000313" key="2">
    <source>
        <dbReference type="Proteomes" id="UP001611450"/>
    </source>
</evidence>
<sequence>MDRTELAALLRQARDRVRPVDVGLPAGARRQVPGLRREEVAQLAGVTCALHTPEWRTARLGGDLVSGVGRALGRRDHRSRSLTCGGVDST</sequence>
<name>A0ABW7W840_9NOCA</name>
<proteinExistence type="predicted"/>
<dbReference type="EMBL" id="JBIRXV010000001">
    <property type="protein sequence ID" value="MFI2319143.1"/>
    <property type="molecule type" value="Genomic_DNA"/>
</dbReference>
<keyword evidence="2" id="KW-1185">Reference proteome</keyword>
<accession>A0ABW7W840</accession>